<keyword evidence="3" id="KW-1185">Reference proteome</keyword>
<sequence length="436" mass="46268">MIRCCVMLFMPIMFLLLLLAGIHYLLATTIGDVCFYVFEQRLAPLTPIIDAVMPGSNISVYASVGFQTIDACVSGTKTLDIVRNLSSVLGLDANTTAYLNLSRTITQTLDALNLQQALGGAFNFNQMVNLGVNVTQAVEPWNAANPTGFNFGSISLSTMSTSGLTSLSNGLNAKAGSGAGSLASGDFTWNPAYSGSNAQTTLLDSFKASVAAVATSVDTLKNGDVAALNTLLSVDMTSQKNTLSTKVTTLNTDITNLVAKYNDIMTLLNNFGTGASANLTRVAIPAIYSNFLTLADRSTDSLNNATSCEILAKDFLAIENGLCVGLVGGFDAIWFSFFIEGIVLVFGIPIYVVVANRLAYDGPAVSPGAVVPMSLKDGKGYLDARSKILKSRPDGPHRANSTKAQAEDEPLLVDDRNPRADASLRGEQRKVYPNEY</sequence>
<feature type="compositionally biased region" description="Basic and acidic residues" evidence="1">
    <location>
        <begin position="413"/>
        <end position="436"/>
    </location>
</feature>
<accession>A0A139AJ75</accession>
<proteinExistence type="predicted"/>
<dbReference type="Proteomes" id="UP000070544">
    <property type="component" value="Unassembled WGS sequence"/>
</dbReference>
<dbReference type="AlphaFoldDB" id="A0A139AJ75"/>
<evidence type="ECO:0000256" key="1">
    <source>
        <dbReference type="SAM" id="MobiDB-lite"/>
    </source>
</evidence>
<dbReference type="EMBL" id="KQ965750">
    <property type="protein sequence ID" value="KXS16846.1"/>
    <property type="molecule type" value="Genomic_DNA"/>
</dbReference>
<reference evidence="2 3" key="1">
    <citation type="journal article" date="2015" name="Genome Biol. Evol.">
        <title>Phylogenomic analyses indicate that early fungi evolved digesting cell walls of algal ancestors of land plants.</title>
        <authorList>
            <person name="Chang Y."/>
            <person name="Wang S."/>
            <person name="Sekimoto S."/>
            <person name="Aerts A.L."/>
            <person name="Choi C."/>
            <person name="Clum A."/>
            <person name="LaButti K.M."/>
            <person name="Lindquist E.A."/>
            <person name="Yee Ngan C."/>
            <person name="Ohm R.A."/>
            <person name="Salamov A.A."/>
            <person name="Grigoriev I.V."/>
            <person name="Spatafora J.W."/>
            <person name="Berbee M.L."/>
        </authorList>
    </citation>
    <scope>NUCLEOTIDE SEQUENCE [LARGE SCALE GENOMIC DNA]</scope>
    <source>
        <strain evidence="2 3">JEL478</strain>
    </source>
</reference>
<feature type="region of interest" description="Disordered" evidence="1">
    <location>
        <begin position="390"/>
        <end position="436"/>
    </location>
</feature>
<dbReference type="OrthoDB" id="2118420at2759"/>
<organism evidence="2 3">
    <name type="scientific">Gonapodya prolifera (strain JEL478)</name>
    <name type="common">Monoblepharis prolifera</name>
    <dbReference type="NCBI Taxonomy" id="1344416"/>
    <lineage>
        <taxon>Eukaryota</taxon>
        <taxon>Fungi</taxon>
        <taxon>Fungi incertae sedis</taxon>
        <taxon>Chytridiomycota</taxon>
        <taxon>Chytridiomycota incertae sedis</taxon>
        <taxon>Monoblepharidomycetes</taxon>
        <taxon>Monoblepharidales</taxon>
        <taxon>Gonapodyaceae</taxon>
        <taxon>Gonapodya</taxon>
    </lineage>
</organism>
<gene>
    <name evidence="2" type="ORF">M427DRAFT_154244</name>
</gene>
<protein>
    <submittedName>
        <fullName evidence="2">Uncharacterized protein</fullName>
    </submittedName>
</protein>
<evidence type="ECO:0000313" key="3">
    <source>
        <dbReference type="Proteomes" id="UP000070544"/>
    </source>
</evidence>
<evidence type="ECO:0000313" key="2">
    <source>
        <dbReference type="EMBL" id="KXS16846.1"/>
    </source>
</evidence>
<dbReference type="OMA" id="IDDSANP"/>
<name>A0A139AJ75_GONPJ</name>